<dbReference type="InterPro" id="IPR007400">
    <property type="entry name" value="PrpF-like"/>
</dbReference>
<accession>A0A6A6AHR9</accession>
<organism evidence="4 5">
    <name type="scientific">Dothidotthia symphoricarpi CBS 119687</name>
    <dbReference type="NCBI Taxonomy" id="1392245"/>
    <lineage>
        <taxon>Eukaryota</taxon>
        <taxon>Fungi</taxon>
        <taxon>Dikarya</taxon>
        <taxon>Ascomycota</taxon>
        <taxon>Pezizomycotina</taxon>
        <taxon>Dothideomycetes</taxon>
        <taxon>Pleosporomycetidae</taxon>
        <taxon>Pleosporales</taxon>
        <taxon>Dothidotthiaceae</taxon>
        <taxon>Dothidotthia</taxon>
    </lineage>
</organism>
<dbReference type="Gene3D" id="3.10.310.10">
    <property type="entry name" value="Diaminopimelate Epimerase, Chain A, domain 1"/>
    <property type="match status" value="2"/>
</dbReference>
<evidence type="ECO:0000256" key="1">
    <source>
        <dbReference type="ARBA" id="ARBA00007673"/>
    </source>
</evidence>
<dbReference type="PANTHER" id="PTHR43709:SF2">
    <property type="entry name" value="DUF453 DOMAIN PROTEIN (AFU_ORTHOLOGUE AFUA_6G00360)"/>
    <property type="match status" value="1"/>
</dbReference>
<reference evidence="4" key="1">
    <citation type="journal article" date="2020" name="Stud. Mycol.">
        <title>101 Dothideomycetes genomes: a test case for predicting lifestyles and emergence of pathogens.</title>
        <authorList>
            <person name="Haridas S."/>
            <person name="Albert R."/>
            <person name="Binder M."/>
            <person name="Bloem J."/>
            <person name="Labutti K."/>
            <person name="Salamov A."/>
            <person name="Andreopoulos B."/>
            <person name="Baker S."/>
            <person name="Barry K."/>
            <person name="Bills G."/>
            <person name="Bluhm B."/>
            <person name="Cannon C."/>
            <person name="Castanera R."/>
            <person name="Culley D."/>
            <person name="Daum C."/>
            <person name="Ezra D."/>
            <person name="Gonzalez J."/>
            <person name="Henrissat B."/>
            <person name="Kuo A."/>
            <person name="Liang C."/>
            <person name="Lipzen A."/>
            <person name="Lutzoni F."/>
            <person name="Magnuson J."/>
            <person name="Mondo S."/>
            <person name="Nolan M."/>
            <person name="Ohm R."/>
            <person name="Pangilinan J."/>
            <person name="Park H.-J."/>
            <person name="Ramirez L."/>
            <person name="Alfaro M."/>
            <person name="Sun H."/>
            <person name="Tritt A."/>
            <person name="Yoshinaga Y."/>
            <person name="Zwiers L.-H."/>
            <person name="Turgeon B."/>
            <person name="Goodwin S."/>
            <person name="Spatafora J."/>
            <person name="Crous P."/>
            <person name="Grigoriev I."/>
        </authorList>
    </citation>
    <scope>NUCLEOTIDE SEQUENCE</scope>
    <source>
        <strain evidence="4">CBS 119687</strain>
    </source>
</reference>
<sequence>MRPSPSLLFRIRSNVALTKHNRSDFAAHSQRPLKAAYYRGGTSRAVIIQPQHLPTSRAKWPSIFREIMGSGDPYGRQLDGMGAGISSLSKICLVEPYGDVVVGRRRAGSGGIDDARARAQALETQETGVKEVDLDYTFVGMGIENDEVDVAGNCGNMSSAIGPYAYNAGLLSRQLYSEGDGEVTVKIRNTNTGKFIESTFEVTDGQAAVKGDYTIDGVSGTGSKIKLDFQHPYGSKTGRVLPTGRKVDNIAGYRVSCVDGANPAIFIRADEIGVDGTILPNDFNRLPEKLALLERIRKTAAVAMGIAATEDLVPRTVPKIGLVSMSSTHAVLSGQTLKTPQMDLVVRFLSDTQPHRAIPLTAALTTAVAARIPGTIVEQLLAPDPVMEDTITIGHASGRLQVNAIMEESNRSIPLSATVYRTAKRLFDGNVFWTDKGLDKTEADTGYGNDGRGALGLAFVLESRQQQQLQNPPAKPTLHEAKEPDLVERETEAVAMQKEEARTVPDTRQEAEMPLGKEGEDPSPLVPPSISYRPLQRGSLFTDTTMPTHPPTPLITAITDLQTHLTKLLADPNLATKPYPPYLASVIKSSFVRIADNSVPITPQGEEWQRWSKGLHVLTKADRHRLDKAAKKREKAQKKVEKLARKTELRRIRAEKKVGVHKPEGGLKIEEKEMGDGETGMKDGETGMKDGETGMKDGETGMKDGETGMKDGETEAKDGKTGIKDEDMDSMGLGRNRMTRRTLGLNKYGKLVGGGKHSDEWWSKREEQKKEREARGGFRGHAQNDRWKGRGSRS</sequence>
<dbReference type="Pfam" id="PF04303">
    <property type="entry name" value="PrpF"/>
    <property type="match status" value="2"/>
</dbReference>
<feature type="region of interest" description="Disordered" evidence="3">
    <location>
        <begin position="465"/>
        <end position="525"/>
    </location>
</feature>
<dbReference type="Proteomes" id="UP000799771">
    <property type="component" value="Unassembled WGS sequence"/>
</dbReference>
<dbReference type="EMBL" id="ML977503">
    <property type="protein sequence ID" value="KAF2130793.1"/>
    <property type="molecule type" value="Genomic_DNA"/>
</dbReference>
<dbReference type="OrthoDB" id="10267539at2759"/>
<keyword evidence="2" id="KW-0413">Isomerase</keyword>
<dbReference type="GO" id="GO:0016853">
    <property type="term" value="F:isomerase activity"/>
    <property type="evidence" value="ECO:0007669"/>
    <property type="project" value="UniProtKB-KW"/>
</dbReference>
<feature type="compositionally biased region" description="Basic and acidic residues" evidence="3">
    <location>
        <begin position="477"/>
        <end position="520"/>
    </location>
</feature>
<evidence type="ECO:0000313" key="5">
    <source>
        <dbReference type="Proteomes" id="UP000799771"/>
    </source>
</evidence>
<feature type="region of interest" description="Disordered" evidence="3">
    <location>
        <begin position="675"/>
        <end position="794"/>
    </location>
</feature>
<evidence type="ECO:0000313" key="4">
    <source>
        <dbReference type="EMBL" id="KAF2130793.1"/>
    </source>
</evidence>
<feature type="compositionally biased region" description="Basic and acidic residues" evidence="3">
    <location>
        <begin position="756"/>
        <end position="788"/>
    </location>
</feature>
<proteinExistence type="inferred from homology"/>
<protein>
    <submittedName>
        <fullName evidence="4">DUF453-domain-containing protein</fullName>
    </submittedName>
</protein>
<feature type="compositionally biased region" description="Basic and acidic residues" evidence="3">
    <location>
        <begin position="675"/>
        <end position="725"/>
    </location>
</feature>
<gene>
    <name evidence="4" type="ORF">P153DRAFT_312754</name>
</gene>
<dbReference type="SUPFAM" id="SSF54506">
    <property type="entry name" value="Diaminopimelate epimerase-like"/>
    <property type="match status" value="2"/>
</dbReference>
<name>A0A6A6AHR9_9PLEO</name>
<comment type="similarity">
    <text evidence="1">Belongs to the PrpF family.</text>
</comment>
<dbReference type="PANTHER" id="PTHR43709">
    <property type="entry name" value="ACONITATE ISOMERASE-RELATED"/>
    <property type="match status" value="1"/>
</dbReference>
<dbReference type="RefSeq" id="XP_033525180.1">
    <property type="nucleotide sequence ID" value="XM_033664856.1"/>
</dbReference>
<evidence type="ECO:0000256" key="2">
    <source>
        <dbReference type="ARBA" id="ARBA00023235"/>
    </source>
</evidence>
<keyword evidence="5" id="KW-1185">Reference proteome</keyword>
<dbReference type="GeneID" id="54405288"/>
<dbReference type="AlphaFoldDB" id="A0A6A6AHR9"/>
<evidence type="ECO:0000256" key="3">
    <source>
        <dbReference type="SAM" id="MobiDB-lite"/>
    </source>
</evidence>